<reference evidence="13 14" key="1">
    <citation type="submission" date="2016-10" db="EMBL/GenBank/DDBJ databases">
        <authorList>
            <person name="Varghese N."/>
            <person name="Submissions S."/>
        </authorList>
    </citation>
    <scope>NUCLEOTIDE SEQUENCE [LARGE SCALE GENOMIC DNA]</scope>
    <source>
        <strain evidence="13 14">BS3652</strain>
    </source>
</reference>
<dbReference type="NCBIfam" id="TIGR01843">
    <property type="entry name" value="type_I_hlyD"/>
    <property type="match status" value="1"/>
</dbReference>
<dbReference type="SUPFAM" id="SSF111369">
    <property type="entry name" value="HlyD-like secretion proteins"/>
    <property type="match status" value="1"/>
</dbReference>
<dbReference type="Gene3D" id="2.40.50.100">
    <property type="match status" value="1"/>
</dbReference>
<feature type="compositionally biased region" description="Polar residues" evidence="10">
    <location>
        <begin position="1"/>
        <end position="11"/>
    </location>
</feature>
<dbReference type="PANTHER" id="PTHR30386:SF26">
    <property type="entry name" value="TRANSPORT PROTEIN COMB"/>
    <property type="match status" value="1"/>
</dbReference>
<dbReference type="PRINTS" id="PR01490">
    <property type="entry name" value="RTXTOXIND"/>
</dbReference>
<evidence type="ECO:0000256" key="7">
    <source>
        <dbReference type="ARBA" id="ARBA00022989"/>
    </source>
</evidence>
<evidence type="ECO:0000256" key="10">
    <source>
        <dbReference type="SAM" id="MobiDB-lite"/>
    </source>
</evidence>
<protein>
    <recommendedName>
        <fullName evidence="9">Membrane fusion protein (MFP) family protein</fullName>
    </recommendedName>
</protein>
<dbReference type="InterPro" id="IPR050739">
    <property type="entry name" value="MFP"/>
</dbReference>
<keyword evidence="14" id="KW-1185">Reference proteome</keyword>
<comment type="caution">
    <text evidence="13">The sequence shown here is derived from an EMBL/GenBank/DDBJ whole genome shotgun (WGS) entry which is preliminary data.</text>
</comment>
<evidence type="ECO:0000259" key="12">
    <source>
        <dbReference type="Pfam" id="PF26002"/>
    </source>
</evidence>
<dbReference type="InterPro" id="IPR058982">
    <property type="entry name" value="Beta-barrel_AprE"/>
</dbReference>
<dbReference type="Proteomes" id="UP000183155">
    <property type="component" value="Unassembled WGS sequence"/>
</dbReference>
<proteinExistence type="inferred from homology"/>
<comment type="similarity">
    <text evidence="2 9">Belongs to the membrane fusion protein (MFP) (TC 8.A.1) family.</text>
</comment>
<dbReference type="InterPro" id="IPR058625">
    <property type="entry name" value="MdtA-like_BSH"/>
</dbReference>
<evidence type="ECO:0000313" key="13">
    <source>
        <dbReference type="EMBL" id="SED72480.1"/>
    </source>
</evidence>
<dbReference type="Pfam" id="PF26002">
    <property type="entry name" value="Beta-barrel_AprE"/>
    <property type="match status" value="1"/>
</dbReference>
<evidence type="ECO:0000256" key="4">
    <source>
        <dbReference type="ARBA" id="ARBA00022475"/>
    </source>
</evidence>
<feature type="region of interest" description="Disordered" evidence="10">
    <location>
        <begin position="1"/>
        <end position="31"/>
    </location>
</feature>
<dbReference type="PANTHER" id="PTHR30386">
    <property type="entry name" value="MEMBRANE FUSION SUBUNIT OF EMRAB-TOLC MULTIDRUG EFFLUX PUMP"/>
    <property type="match status" value="1"/>
</dbReference>
<dbReference type="EMBL" id="FNRS01000002">
    <property type="protein sequence ID" value="SED72480.1"/>
    <property type="molecule type" value="Genomic_DNA"/>
</dbReference>
<gene>
    <name evidence="13" type="ORF">SAMN04490203_4550</name>
</gene>
<dbReference type="InterPro" id="IPR010129">
    <property type="entry name" value="T1SS_HlyD"/>
</dbReference>
<sequence length="413" mass="45226">MFNNNSSSGLKQQPGVPIAGASPSDDHAGDDSLDDAAVVRSTRIVWCVALMLLAFGIWAYLFEIDEVSTGTGKVIPTSREQVIQSLEGGIVAELNVSEGDIVKQGEILAKLDPTKTESNFGESAAKYRASLASVARLQAEVKGVALKFPDELKDYPALMAAETDLYQTRRKGLEESQSGVRASLGLVRSELEITENLARIGAASNVEVLRLKRQKSELELKLTQSRSEYMVRAGEELAKANSDVQTLSSVLKGRSDSVTRLTLRSPVRGIVKDIEVTTIGGIIPPNGRLMQIVPMDDQLLIEARISPRDIAFIHPDQDAKVKITAYDYSIYGSMDGKVVMISPDTIQDEVKPEVFYYRVFIRTNANELHNKAGKSFAIVPGMIAAADIKTGQKTVLDYLIKPMNRAREALRER</sequence>
<dbReference type="Pfam" id="PF25917">
    <property type="entry name" value="BSH_RND"/>
    <property type="match status" value="1"/>
</dbReference>
<keyword evidence="7 9" id="KW-1133">Transmembrane helix</keyword>
<evidence type="ECO:0000256" key="6">
    <source>
        <dbReference type="ARBA" id="ARBA00022692"/>
    </source>
</evidence>
<evidence type="ECO:0000313" key="14">
    <source>
        <dbReference type="Proteomes" id="UP000183155"/>
    </source>
</evidence>
<keyword evidence="6 9" id="KW-0812">Transmembrane</keyword>
<keyword evidence="4 9" id="KW-1003">Cell membrane</keyword>
<keyword evidence="3 9" id="KW-0813">Transport</keyword>
<keyword evidence="8 9" id="KW-0472">Membrane</keyword>
<dbReference type="Gene3D" id="2.40.30.170">
    <property type="match status" value="1"/>
</dbReference>
<feature type="transmembrane region" description="Helical" evidence="9">
    <location>
        <begin position="44"/>
        <end position="62"/>
    </location>
</feature>
<feature type="domain" description="AprE-like beta-barrel" evidence="12">
    <location>
        <begin position="299"/>
        <end position="391"/>
    </location>
</feature>
<keyword evidence="5 9" id="KW-0997">Cell inner membrane</keyword>
<evidence type="ECO:0000256" key="1">
    <source>
        <dbReference type="ARBA" id="ARBA00004377"/>
    </source>
</evidence>
<name>A0A1H5D1A1_PSETA</name>
<comment type="subcellular location">
    <subcellularLocation>
        <location evidence="1 9">Cell inner membrane</location>
        <topology evidence="1 9">Single-pass membrane protein</topology>
    </subcellularLocation>
</comment>
<evidence type="ECO:0000256" key="9">
    <source>
        <dbReference type="RuleBase" id="RU365093"/>
    </source>
</evidence>
<evidence type="ECO:0000256" key="5">
    <source>
        <dbReference type="ARBA" id="ARBA00022519"/>
    </source>
</evidence>
<accession>A0A1H5D1A1</accession>
<evidence type="ECO:0000256" key="3">
    <source>
        <dbReference type="ARBA" id="ARBA00022448"/>
    </source>
</evidence>
<evidence type="ECO:0000256" key="2">
    <source>
        <dbReference type="ARBA" id="ARBA00009477"/>
    </source>
</evidence>
<feature type="domain" description="Multidrug resistance protein MdtA-like barrel-sandwich hybrid" evidence="11">
    <location>
        <begin position="88"/>
        <end position="277"/>
    </location>
</feature>
<evidence type="ECO:0000259" key="11">
    <source>
        <dbReference type="Pfam" id="PF25917"/>
    </source>
</evidence>
<dbReference type="RefSeq" id="WP_231995633.1">
    <property type="nucleotide sequence ID" value="NZ_FNRS01000002.1"/>
</dbReference>
<organism evidence="13 14">
    <name type="scientific">Pseudomonas taetrolens</name>
    <dbReference type="NCBI Taxonomy" id="47884"/>
    <lineage>
        <taxon>Bacteria</taxon>
        <taxon>Pseudomonadati</taxon>
        <taxon>Pseudomonadota</taxon>
        <taxon>Gammaproteobacteria</taxon>
        <taxon>Pseudomonadales</taxon>
        <taxon>Pseudomonadaceae</taxon>
        <taxon>Pseudomonas</taxon>
    </lineage>
</organism>
<evidence type="ECO:0000256" key="8">
    <source>
        <dbReference type="ARBA" id="ARBA00023136"/>
    </source>
</evidence>